<keyword evidence="1" id="KW-1133">Transmembrane helix</keyword>
<evidence type="ECO:0000256" key="1">
    <source>
        <dbReference type="SAM" id="Phobius"/>
    </source>
</evidence>
<dbReference type="RefSeq" id="WP_377940900.1">
    <property type="nucleotide sequence ID" value="NZ_JBHUCX010000005.1"/>
</dbReference>
<keyword evidence="3" id="KW-1185">Reference proteome</keyword>
<dbReference type="InterPro" id="IPR018750">
    <property type="entry name" value="DUF2306_membrane"/>
</dbReference>
<proteinExistence type="predicted"/>
<dbReference type="Proteomes" id="UP001597079">
    <property type="component" value="Unassembled WGS sequence"/>
</dbReference>
<name>A0ABW4JB88_9BACL</name>
<evidence type="ECO:0000313" key="2">
    <source>
        <dbReference type="EMBL" id="MFD1673487.1"/>
    </source>
</evidence>
<gene>
    <name evidence="2" type="ORF">ACFSB2_01955</name>
</gene>
<organism evidence="2 3">
    <name type="scientific">Alicyclobacillus fodiniaquatilis</name>
    <dbReference type="NCBI Taxonomy" id="1661150"/>
    <lineage>
        <taxon>Bacteria</taxon>
        <taxon>Bacillati</taxon>
        <taxon>Bacillota</taxon>
        <taxon>Bacilli</taxon>
        <taxon>Bacillales</taxon>
        <taxon>Alicyclobacillaceae</taxon>
        <taxon>Alicyclobacillus</taxon>
    </lineage>
</organism>
<feature type="transmembrane region" description="Helical" evidence="1">
    <location>
        <begin position="182"/>
        <end position="199"/>
    </location>
</feature>
<accession>A0ABW4JB88</accession>
<dbReference type="EMBL" id="JBHUCX010000005">
    <property type="protein sequence ID" value="MFD1673487.1"/>
    <property type="molecule type" value="Genomic_DNA"/>
</dbReference>
<feature type="transmembrane region" description="Helical" evidence="1">
    <location>
        <begin position="48"/>
        <end position="69"/>
    </location>
</feature>
<feature type="transmembrane region" description="Helical" evidence="1">
    <location>
        <begin position="89"/>
        <end position="106"/>
    </location>
</feature>
<comment type="caution">
    <text evidence="2">The sequence shown here is derived from an EMBL/GenBank/DDBJ whole genome shotgun (WGS) entry which is preliminary data.</text>
</comment>
<reference evidence="3" key="1">
    <citation type="journal article" date="2019" name="Int. J. Syst. Evol. Microbiol.">
        <title>The Global Catalogue of Microorganisms (GCM) 10K type strain sequencing project: providing services to taxonomists for standard genome sequencing and annotation.</title>
        <authorList>
            <consortium name="The Broad Institute Genomics Platform"/>
            <consortium name="The Broad Institute Genome Sequencing Center for Infectious Disease"/>
            <person name="Wu L."/>
            <person name="Ma J."/>
        </authorList>
    </citation>
    <scope>NUCLEOTIDE SEQUENCE [LARGE SCALE GENOMIC DNA]</scope>
    <source>
        <strain evidence="3">CGMCC 1.12286</strain>
    </source>
</reference>
<protein>
    <submittedName>
        <fullName evidence="2">DUF2306 domain-containing protein</fullName>
    </submittedName>
</protein>
<evidence type="ECO:0000313" key="3">
    <source>
        <dbReference type="Proteomes" id="UP001597079"/>
    </source>
</evidence>
<keyword evidence="1" id="KW-0472">Membrane</keyword>
<sequence length="211" mass="24234">MQKWFIGAFGLLALIWVVYVNRTTFFVDVHATKILEHKVLPVHFHKQIWLMVLRLHVVSASAAMLTGILGFTKRIFRQGSLWHRVNGRVYILASLFGALTAGYLAPRATGGLLASTAFNLMEAIWVVATIAAFIFIRKKQVLRHRAWMIRSYAMTLFNTSLHLWLFCAHTLIGIAYDTAYVLSLWMAVLVNLAMAEWIARRTYRLAVRERR</sequence>
<keyword evidence="1" id="KW-0812">Transmembrane</keyword>
<feature type="transmembrane region" description="Helical" evidence="1">
    <location>
        <begin position="112"/>
        <end position="136"/>
    </location>
</feature>
<dbReference type="Pfam" id="PF10067">
    <property type="entry name" value="DUF2306"/>
    <property type="match status" value="1"/>
</dbReference>